<sequence length="208" mass="21798">MNLLSGILAEQKEIGSTIGEQALEASGSVQNVGIGKWTSTPGSAVTTDSMLVAGSTQRTNQRERERSTSPNFFNWDGNPVQQPESALGGALAMIIEDTTKQMIYQSQVGSGQYTEPDLPVTTGGTTGWNSKSSLPRDPETDPLGEKSTAGATPNQPRSAKGNDPQETNPTGDRNAGPDQAIGTGVTALVSSEPGSPPRYQVHPACKQQ</sequence>
<gene>
    <name evidence="2" type="ORF">R1sor_018743</name>
</gene>
<dbReference type="Proteomes" id="UP001633002">
    <property type="component" value="Unassembled WGS sequence"/>
</dbReference>
<proteinExistence type="predicted"/>
<protein>
    <submittedName>
        <fullName evidence="2">Uncharacterized protein</fullName>
    </submittedName>
</protein>
<organism evidence="2 3">
    <name type="scientific">Riccia sorocarpa</name>
    <dbReference type="NCBI Taxonomy" id="122646"/>
    <lineage>
        <taxon>Eukaryota</taxon>
        <taxon>Viridiplantae</taxon>
        <taxon>Streptophyta</taxon>
        <taxon>Embryophyta</taxon>
        <taxon>Marchantiophyta</taxon>
        <taxon>Marchantiopsida</taxon>
        <taxon>Marchantiidae</taxon>
        <taxon>Marchantiales</taxon>
        <taxon>Ricciaceae</taxon>
        <taxon>Riccia</taxon>
    </lineage>
</organism>
<evidence type="ECO:0000256" key="1">
    <source>
        <dbReference type="SAM" id="MobiDB-lite"/>
    </source>
</evidence>
<evidence type="ECO:0000313" key="3">
    <source>
        <dbReference type="Proteomes" id="UP001633002"/>
    </source>
</evidence>
<dbReference type="AlphaFoldDB" id="A0ABD3IEM5"/>
<feature type="region of interest" description="Disordered" evidence="1">
    <location>
        <begin position="111"/>
        <end position="208"/>
    </location>
</feature>
<reference evidence="2 3" key="1">
    <citation type="submission" date="2024-09" db="EMBL/GenBank/DDBJ databases">
        <title>Chromosome-scale assembly of Riccia sorocarpa.</title>
        <authorList>
            <person name="Paukszto L."/>
        </authorList>
    </citation>
    <scope>NUCLEOTIDE SEQUENCE [LARGE SCALE GENOMIC DNA]</scope>
    <source>
        <strain evidence="2">LP-2024</strain>
        <tissue evidence="2">Aerial parts of the thallus</tissue>
    </source>
</reference>
<name>A0ABD3IEM5_9MARC</name>
<feature type="region of interest" description="Disordered" evidence="1">
    <location>
        <begin position="53"/>
        <end position="80"/>
    </location>
</feature>
<comment type="caution">
    <text evidence="2">The sequence shown here is derived from an EMBL/GenBank/DDBJ whole genome shotgun (WGS) entry which is preliminary data.</text>
</comment>
<accession>A0ABD3IEM5</accession>
<evidence type="ECO:0000313" key="2">
    <source>
        <dbReference type="EMBL" id="KAL3700721.1"/>
    </source>
</evidence>
<dbReference type="EMBL" id="JBJQOH010000001">
    <property type="protein sequence ID" value="KAL3700721.1"/>
    <property type="molecule type" value="Genomic_DNA"/>
</dbReference>
<keyword evidence="3" id="KW-1185">Reference proteome</keyword>